<feature type="domain" description="Autophagy protein ATG5 UblA" evidence="8">
    <location>
        <begin position="28"/>
        <end position="121"/>
    </location>
</feature>
<dbReference type="InterPro" id="IPR048318">
    <property type="entry name" value="ATG5_UblB"/>
</dbReference>
<dbReference type="Gene3D" id="1.10.246.190">
    <property type="entry name" value="Autophagy protein Apg5, helix rich domain"/>
    <property type="match status" value="1"/>
</dbReference>
<reference evidence="9" key="1">
    <citation type="submission" date="2022-10" db="EMBL/GenBank/DDBJ databases">
        <authorList>
            <person name="Chen Y."/>
            <person name="Dougan E. K."/>
            <person name="Chan C."/>
            <person name="Rhodes N."/>
            <person name="Thang M."/>
        </authorList>
    </citation>
    <scope>NUCLEOTIDE SEQUENCE</scope>
</reference>
<dbReference type="Pfam" id="PF20638">
    <property type="entry name" value="ATG5_UblA"/>
    <property type="match status" value="1"/>
</dbReference>
<evidence type="ECO:0000256" key="3">
    <source>
        <dbReference type="ARBA" id="ARBA00022843"/>
    </source>
</evidence>
<dbReference type="InterPro" id="IPR007239">
    <property type="entry name" value="Atg5"/>
</dbReference>
<dbReference type="GO" id="GO:0034727">
    <property type="term" value="P:piecemeal microautophagy of the nucleus"/>
    <property type="evidence" value="ECO:0007669"/>
    <property type="project" value="TreeGrafter"/>
</dbReference>
<evidence type="ECO:0000313" key="9">
    <source>
        <dbReference type="EMBL" id="CAI3986344.1"/>
    </source>
</evidence>
<comment type="similarity">
    <text evidence="1 5">Belongs to the ATG5 family.</text>
</comment>
<protein>
    <recommendedName>
        <fullName evidence="5">Autophagy protein 5</fullName>
    </recommendedName>
</protein>
<sequence>MAKVSSLRAVPLKELVESQETRRQLCGGQLLLRIRLAPDEVASLYEPDPLFSLVPRVAYLPFLFHDVLEHFKKSISRMGQPYELWFDYNNIALKWHFPVGVLCDSVVGMEVPVPWDLTVHFRGNSSLTKDLLPFSGMADLQRSVMNAFKQAIFLEIGSAARFMRLEKKEHMTLWNAILKSDLDTFSQVKEKLMCTNLVECKSVAVRLHLWSADSTHGSNCDVLLHRAPPLDEDGTANTVQDFLNLAMPPLLKDGQLAEGVEILLQGLQVPLDTPLYWLSLHASYLDHFVHLVARMPDTSFGDTVNQ</sequence>
<organism evidence="9">
    <name type="scientific">Cladocopium goreaui</name>
    <dbReference type="NCBI Taxonomy" id="2562237"/>
    <lineage>
        <taxon>Eukaryota</taxon>
        <taxon>Sar</taxon>
        <taxon>Alveolata</taxon>
        <taxon>Dinophyceae</taxon>
        <taxon>Suessiales</taxon>
        <taxon>Symbiodiniaceae</taxon>
        <taxon>Cladocopium</taxon>
    </lineage>
</organism>
<dbReference type="GO" id="GO:0006995">
    <property type="term" value="P:cellular response to nitrogen starvation"/>
    <property type="evidence" value="ECO:0007669"/>
    <property type="project" value="TreeGrafter"/>
</dbReference>
<dbReference type="InterPro" id="IPR042526">
    <property type="entry name" value="Atg5_HR"/>
</dbReference>
<dbReference type="EMBL" id="CAMXCT020001073">
    <property type="protein sequence ID" value="CAL1139719.1"/>
    <property type="molecule type" value="Genomic_DNA"/>
</dbReference>
<name>A0A9P1FR08_9DINO</name>
<proteinExistence type="inferred from homology"/>
<reference evidence="10" key="2">
    <citation type="submission" date="2024-04" db="EMBL/GenBank/DDBJ databases">
        <authorList>
            <person name="Chen Y."/>
            <person name="Shah S."/>
            <person name="Dougan E. K."/>
            <person name="Thang M."/>
            <person name="Chan C."/>
        </authorList>
    </citation>
    <scope>NUCLEOTIDE SEQUENCE [LARGE SCALE GENOMIC DNA]</scope>
</reference>
<dbReference type="InterPro" id="IPR048940">
    <property type="entry name" value="ATG5_HBR"/>
</dbReference>
<comment type="function">
    <text evidence="5">Involved in autophagic vesicle formation.</text>
</comment>
<feature type="domain" description="Autophagy protein ATG5 alpha-helical bundle region" evidence="7">
    <location>
        <begin position="139"/>
        <end position="193"/>
    </location>
</feature>
<dbReference type="InterPro" id="IPR042527">
    <property type="entry name" value="Atg5_UblA_dom_sf"/>
</dbReference>
<evidence type="ECO:0000313" key="11">
    <source>
        <dbReference type="Proteomes" id="UP001152797"/>
    </source>
</evidence>
<dbReference type="GO" id="GO:0034274">
    <property type="term" value="C:Atg12-Atg5-Atg16 complex"/>
    <property type="evidence" value="ECO:0007669"/>
    <property type="project" value="TreeGrafter"/>
</dbReference>
<dbReference type="InterPro" id="IPR048939">
    <property type="entry name" value="ATG5_UblA"/>
</dbReference>
<evidence type="ECO:0000259" key="7">
    <source>
        <dbReference type="Pfam" id="PF20637"/>
    </source>
</evidence>
<dbReference type="OrthoDB" id="272162at2759"/>
<dbReference type="PANTHER" id="PTHR13040:SF2">
    <property type="entry name" value="AUTOPHAGY PROTEIN 5"/>
    <property type="match status" value="1"/>
</dbReference>
<dbReference type="Gene3D" id="3.10.20.620">
    <property type="match status" value="1"/>
</dbReference>
<comment type="subcellular location">
    <subcellularLocation>
        <location evidence="5">Preautophagosomal structure membrane</location>
        <topology evidence="5">Peripheral membrane protein</topology>
    </subcellularLocation>
</comment>
<evidence type="ECO:0000259" key="8">
    <source>
        <dbReference type="Pfam" id="PF20638"/>
    </source>
</evidence>
<keyword evidence="4 5" id="KW-0072">Autophagy</keyword>
<dbReference type="GO" id="GO:0005776">
    <property type="term" value="C:autophagosome"/>
    <property type="evidence" value="ECO:0007669"/>
    <property type="project" value="TreeGrafter"/>
</dbReference>
<dbReference type="Proteomes" id="UP001152797">
    <property type="component" value="Unassembled WGS sequence"/>
</dbReference>
<dbReference type="GO" id="GO:0034045">
    <property type="term" value="C:phagophore assembly site membrane"/>
    <property type="evidence" value="ECO:0007669"/>
    <property type="project" value="UniProtKB-SubCell"/>
</dbReference>
<evidence type="ECO:0000313" key="10">
    <source>
        <dbReference type="EMBL" id="CAL1139719.1"/>
    </source>
</evidence>
<evidence type="ECO:0000256" key="5">
    <source>
        <dbReference type="RuleBase" id="RU361202"/>
    </source>
</evidence>
<dbReference type="GO" id="GO:0019776">
    <property type="term" value="F:Atg8-family ligase activity"/>
    <property type="evidence" value="ECO:0007669"/>
    <property type="project" value="TreeGrafter"/>
</dbReference>
<keyword evidence="3 5" id="KW-0832">Ubl conjugation</keyword>
<comment type="caution">
    <text evidence="9">The sequence shown here is derived from an EMBL/GenBank/DDBJ whole genome shotgun (WGS) entry which is preliminary data.</text>
</comment>
<accession>A0A9P1FR08</accession>
<feature type="domain" description="Autophagy protein ATG5 UblB" evidence="6">
    <location>
        <begin position="203"/>
        <end position="292"/>
    </location>
</feature>
<evidence type="ECO:0000259" key="6">
    <source>
        <dbReference type="Pfam" id="PF04106"/>
    </source>
</evidence>
<dbReference type="EMBL" id="CAMXCT030001073">
    <property type="protein sequence ID" value="CAL4773656.1"/>
    <property type="molecule type" value="Genomic_DNA"/>
</dbReference>
<dbReference type="EMBL" id="CAMXCT010001073">
    <property type="protein sequence ID" value="CAI3986344.1"/>
    <property type="molecule type" value="Genomic_DNA"/>
</dbReference>
<keyword evidence="5" id="KW-0472">Membrane</keyword>
<evidence type="ECO:0000256" key="2">
    <source>
        <dbReference type="ARBA" id="ARBA00022499"/>
    </source>
</evidence>
<dbReference type="GO" id="GO:0000422">
    <property type="term" value="P:autophagy of mitochondrion"/>
    <property type="evidence" value="ECO:0007669"/>
    <property type="project" value="TreeGrafter"/>
</dbReference>
<evidence type="ECO:0000256" key="4">
    <source>
        <dbReference type="ARBA" id="ARBA00023006"/>
    </source>
</evidence>
<keyword evidence="11" id="KW-1185">Reference proteome</keyword>
<gene>
    <name evidence="9" type="ORF">C1SCF055_LOCUS13705</name>
</gene>
<dbReference type="Pfam" id="PF04106">
    <property type="entry name" value="ATG5_UblB"/>
    <property type="match status" value="1"/>
</dbReference>
<evidence type="ECO:0000256" key="1">
    <source>
        <dbReference type="ARBA" id="ARBA00006910"/>
    </source>
</evidence>
<comment type="subunit">
    <text evidence="5">Conjugated with ATG12.</text>
</comment>
<dbReference type="AlphaFoldDB" id="A0A9P1FR08"/>
<keyword evidence="2 5" id="KW-1017">Isopeptide bond</keyword>
<dbReference type="GO" id="GO:0044233">
    <property type="term" value="C:mitochondria-associated endoplasmic reticulum membrane contact site"/>
    <property type="evidence" value="ECO:0007669"/>
    <property type="project" value="TreeGrafter"/>
</dbReference>
<dbReference type="PANTHER" id="PTHR13040">
    <property type="entry name" value="AUTOPHAGY PROTEIN 5"/>
    <property type="match status" value="1"/>
</dbReference>
<dbReference type="Gene3D" id="3.10.20.90">
    <property type="entry name" value="Phosphatidylinositol 3-kinase Catalytic Subunit, Chain A, domain 1"/>
    <property type="match status" value="1"/>
</dbReference>
<dbReference type="Pfam" id="PF20637">
    <property type="entry name" value="ATG5_HBR"/>
    <property type="match status" value="1"/>
</dbReference>
<dbReference type="GO" id="GO:0061908">
    <property type="term" value="C:phagophore"/>
    <property type="evidence" value="ECO:0007669"/>
    <property type="project" value="TreeGrafter"/>
</dbReference>